<reference evidence="12 13" key="1">
    <citation type="journal article" date="2014" name="Mol. Plant Microbe Interact.">
        <title>The complete genome sequence of Candidatus Liberibacter americanus, associated with citrus Huanglongbing.</title>
        <authorList>
            <person name="Wulff N.A."/>
            <person name="Zhang S."/>
            <person name="Setubal J.C."/>
            <person name="Almeida N.F."/>
            <person name="Martins E.C."/>
            <person name="Harakava R."/>
            <person name="Kumar D."/>
            <person name="Rangel L.T."/>
            <person name="Foissac X."/>
            <person name="Bove J."/>
            <person name="Gabriel D.W."/>
        </authorList>
    </citation>
    <scope>NUCLEOTIDE SEQUENCE [LARGE SCALE GENOMIC DNA]</scope>
    <source>
        <strain evidence="12 13">Sao Paulo</strain>
    </source>
</reference>
<evidence type="ECO:0000256" key="2">
    <source>
        <dbReference type="ARBA" id="ARBA00022516"/>
    </source>
</evidence>
<dbReference type="STRING" id="1261131.lam_725"/>
<dbReference type="SUPFAM" id="SSF55060">
    <property type="entry name" value="GHMP Kinase, C-terminal domain"/>
    <property type="match status" value="1"/>
</dbReference>
<protein>
    <submittedName>
        <fullName evidence="12">Mevalonate kinase</fullName>
    </submittedName>
</protein>
<keyword evidence="6" id="KW-0067">ATP-binding</keyword>
<keyword evidence="2" id="KW-0444">Lipid biosynthesis</keyword>
<keyword evidence="4" id="KW-0547">Nucleotide-binding</keyword>
<organism evidence="12 13">
    <name type="scientific">Candidatus Liberibacter americanus str. Sao Paulo</name>
    <dbReference type="NCBI Taxonomy" id="1261131"/>
    <lineage>
        <taxon>Bacteria</taxon>
        <taxon>Pseudomonadati</taxon>
        <taxon>Pseudomonadota</taxon>
        <taxon>Alphaproteobacteria</taxon>
        <taxon>Hyphomicrobiales</taxon>
        <taxon>Rhizobiaceae</taxon>
        <taxon>Liberibacter</taxon>
    </lineage>
</organism>
<accession>U6B877</accession>
<evidence type="ECO:0000256" key="8">
    <source>
        <dbReference type="ARBA" id="ARBA00023098"/>
    </source>
</evidence>
<evidence type="ECO:0000256" key="4">
    <source>
        <dbReference type="ARBA" id="ARBA00022741"/>
    </source>
</evidence>
<dbReference type="PATRIC" id="fig|1261131.3.peg.695"/>
<dbReference type="InterPro" id="IPR036554">
    <property type="entry name" value="GHMP_kinase_C_sf"/>
</dbReference>
<comment type="pathway">
    <text evidence="9">Isoprenoid biosynthesis; isopentenyl diphosphate biosynthesis via mevalonate pathway; isopentenyl diphosphate from (R)-mevalonate: step 1/3.</text>
</comment>
<proteinExistence type="predicted"/>
<evidence type="ECO:0000259" key="11">
    <source>
        <dbReference type="Pfam" id="PF00288"/>
    </source>
</evidence>
<dbReference type="InterPro" id="IPR014721">
    <property type="entry name" value="Ribsml_uS5_D2-typ_fold_subgr"/>
</dbReference>
<dbReference type="Proteomes" id="UP000017862">
    <property type="component" value="Chromosome"/>
</dbReference>
<feature type="domain" description="GHMP kinase N-terminal" evidence="11">
    <location>
        <begin position="108"/>
        <end position="186"/>
    </location>
</feature>
<evidence type="ECO:0000256" key="9">
    <source>
        <dbReference type="ARBA" id="ARBA00029438"/>
    </source>
</evidence>
<evidence type="ECO:0000313" key="12">
    <source>
        <dbReference type="EMBL" id="AHA28071.1"/>
    </source>
</evidence>
<evidence type="ECO:0000256" key="1">
    <source>
        <dbReference type="ARBA" id="ARBA00022490"/>
    </source>
</evidence>
<dbReference type="GO" id="GO:0019287">
    <property type="term" value="P:isopentenyl diphosphate biosynthetic process, mevalonate pathway"/>
    <property type="evidence" value="ECO:0007669"/>
    <property type="project" value="UniProtKB-UniPathway"/>
</dbReference>
<dbReference type="UniPathway" id="UPA00057">
    <property type="reaction ID" value="UER00098"/>
</dbReference>
<dbReference type="HOGENOM" id="CLU_017814_0_0_5"/>
<keyword evidence="13" id="KW-1185">Reference proteome</keyword>
<dbReference type="InterPro" id="IPR006204">
    <property type="entry name" value="GHMP_kinase_N_dom"/>
</dbReference>
<keyword evidence="8" id="KW-0443">Lipid metabolism</keyword>
<dbReference type="Pfam" id="PF00288">
    <property type="entry name" value="GHMP_kinases_N"/>
    <property type="match status" value="1"/>
</dbReference>
<dbReference type="AlphaFoldDB" id="U6B877"/>
<dbReference type="EMBL" id="CP006604">
    <property type="protein sequence ID" value="AHA28071.1"/>
    <property type="molecule type" value="Genomic_DNA"/>
</dbReference>
<dbReference type="Gene3D" id="3.30.70.890">
    <property type="entry name" value="GHMP kinase, C-terminal domain"/>
    <property type="match status" value="1"/>
</dbReference>
<evidence type="ECO:0000256" key="7">
    <source>
        <dbReference type="ARBA" id="ARBA00022842"/>
    </source>
</evidence>
<keyword evidence="1" id="KW-0963">Cytoplasm</keyword>
<name>U6B877_9HYPH</name>
<evidence type="ECO:0000256" key="3">
    <source>
        <dbReference type="ARBA" id="ARBA00022679"/>
    </source>
</evidence>
<evidence type="ECO:0000256" key="6">
    <source>
        <dbReference type="ARBA" id="ARBA00022840"/>
    </source>
</evidence>
<dbReference type="GO" id="GO:0005524">
    <property type="term" value="F:ATP binding"/>
    <property type="evidence" value="ECO:0007669"/>
    <property type="project" value="UniProtKB-KW"/>
</dbReference>
<keyword evidence="7" id="KW-0460">Magnesium</keyword>
<dbReference type="eggNOG" id="COG1577">
    <property type="taxonomic scope" value="Bacteria"/>
</dbReference>
<dbReference type="PANTHER" id="PTHR43290:SF2">
    <property type="entry name" value="MEVALONATE KINASE"/>
    <property type="match status" value="1"/>
</dbReference>
<dbReference type="SUPFAM" id="SSF54211">
    <property type="entry name" value="Ribosomal protein S5 domain 2-like"/>
    <property type="match status" value="1"/>
</dbReference>
<dbReference type="InterPro" id="IPR006205">
    <property type="entry name" value="Mev_gal_kin"/>
</dbReference>
<dbReference type="InterPro" id="IPR020568">
    <property type="entry name" value="Ribosomal_Su5_D2-typ_SF"/>
</dbReference>
<sequence length="342" mass="38070">MRKQILKKNKISSKSPAKVILSGEYSTLYGGASLAMAVSLYLKASIEIIDLPIIRIIKKKPVSYSLEEYKTIASRIDHKYKDFLAGFIPITDVLNRTDDLILYILHRNINDYPITGLSISIDSMIPIGRGFGSSSAIISALSLVLREITNKPFQNKDDFIKETGYIERLQHGKYGLIDSTTIIKGGVIYINNSNITQYSNIEGEWWAVDTGEPESFTGECVSFIDKNFSKSVIWNEFNSVTNNIIDNIQKKDLKNLYDNIRNNHYLLQSINVVPPLISKFISSIEYEGGSAKISGAGSIKGEKAGLVLVAGYDPRKLSSLYGYTCHKIKGEKNGTILTESLC</sequence>
<gene>
    <name evidence="12" type="primary">eRG12</name>
    <name evidence="12" type="ORF">lam_725</name>
</gene>
<keyword evidence="10" id="KW-0472">Membrane</keyword>
<keyword evidence="10" id="KW-0812">Transmembrane</keyword>
<dbReference type="GO" id="GO:0004496">
    <property type="term" value="F:mevalonate kinase activity"/>
    <property type="evidence" value="ECO:0007669"/>
    <property type="project" value="InterPro"/>
</dbReference>
<dbReference type="KEGG" id="lar:lam_725"/>
<evidence type="ECO:0000256" key="5">
    <source>
        <dbReference type="ARBA" id="ARBA00022777"/>
    </source>
</evidence>
<keyword evidence="3" id="KW-0808">Transferase</keyword>
<evidence type="ECO:0000313" key="13">
    <source>
        <dbReference type="Proteomes" id="UP000017862"/>
    </source>
</evidence>
<dbReference type="Gene3D" id="3.30.230.10">
    <property type="match status" value="1"/>
</dbReference>
<evidence type="ECO:0000256" key="10">
    <source>
        <dbReference type="SAM" id="Phobius"/>
    </source>
</evidence>
<dbReference type="GO" id="GO:0005829">
    <property type="term" value="C:cytosol"/>
    <property type="evidence" value="ECO:0007669"/>
    <property type="project" value="TreeGrafter"/>
</dbReference>
<dbReference type="PANTHER" id="PTHR43290">
    <property type="entry name" value="MEVALONATE KINASE"/>
    <property type="match status" value="1"/>
</dbReference>
<keyword evidence="5 12" id="KW-0418">Kinase</keyword>
<feature type="transmembrane region" description="Helical" evidence="10">
    <location>
        <begin position="21"/>
        <end position="42"/>
    </location>
</feature>
<dbReference type="PRINTS" id="PR00959">
    <property type="entry name" value="MEVGALKINASE"/>
</dbReference>
<keyword evidence="10" id="KW-1133">Transmembrane helix</keyword>